<proteinExistence type="predicted"/>
<feature type="transmembrane region" description="Helical" evidence="2">
    <location>
        <begin position="32"/>
        <end position="52"/>
    </location>
</feature>
<protein>
    <recommendedName>
        <fullName evidence="5">DUF2933 domain-containing protein</fullName>
    </recommendedName>
</protein>
<accession>A0A231QKG7</accession>
<name>A0A231QKG7_9LACO</name>
<keyword evidence="2" id="KW-0472">Membrane</keyword>
<evidence type="ECO:0000256" key="2">
    <source>
        <dbReference type="SAM" id="Phobius"/>
    </source>
</evidence>
<feature type="region of interest" description="Disordered" evidence="1">
    <location>
        <begin position="62"/>
        <end position="85"/>
    </location>
</feature>
<keyword evidence="2" id="KW-0812">Transmembrane</keyword>
<keyword evidence="2" id="KW-1133">Transmembrane helix</keyword>
<dbReference type="EMBL" id="LUGO01000068">
    <property type="protein sequence ID" value="OXS38864.1"/>
    <property type="molecule type" value="Genomic_DNA"/>
</dbReference>
<evidence type="ECO:0000313" key="4">
    <source>
        <dbReference type="Proteomes" id="UP000215261"/>
    </source>
</evidence>
<dbReference type="Pfam" id="PF11666">
    <property type="entry name" value="DUF2933"/>
    <property type="match status" value="1"/>
</dbReference>
<sequence>MGWSSYTKEKYSDKQVMTKTYYRNKAKGSETMSQWILIALFLLAHPLMMLFMHKGMHGGSGSMGCCGNNTQQNSNNTEKPRKKVN</sequence>
<evidence type="ECO:0000313" key="3">
    <source>
        <dbReference type="EMBL" id="OXS38864.1"/>
    </source>
</evidence>
<reference evidence="3 4" key="1">
    <citation type="submission" date="2016-03" db="EMBL/GenBank/DDBJ databases">
        <title>Sequencing of Lactobacillus Species from Commercial Turkeys.</title>
        <authorList>
            <person name="Johnson T.J."/>
            <person name="Youmans B.P."/>
            <person name="Case K.A."/>
        </authorList>
    </citation>
    <scope>NUCLEOTIDE SEQUENCE [LARGE SCALE GENOMIC DNA]</scope>
    <source>
        <strain evidence="3 4">UMNLA1</strain>
    </source>
</reference>
<comment type="caution">
    <text evidence="3">The sequence shown here is derived from an EMBL/GenBank/DDBJ whole genome shotgun (WGS) entry which is preliminary data.</text>
</comment>
<gene>
    <name evidence="3" type="ORF">AYP69_08270</name>
</gene>
<organism evidence="3 4">
    <name type="scientific">Ligilactobacillus agilis</name>
    <dbReference type="NCBI Taxonomy" id="1601"/>
    <lineage>
        <taxon>Bacteria</taxon>
        <taxon>Bacillati</taxon>
        <taxon>Bacillota</taxon>
        <taxon>Bacilli</taxon>
        <taxon>Lactobacillales</taxon>
        <taxon>Lactobacillaceae</taxon>
        <taxon>Ligilactobacillus</taxon>
    </lineage>
</organism>
<dbReference type="InterPro" id="IPR021682">
    <property type="entry name" value="DUF2933"/>
</dbReference>
<evidence type="ECO:0000256" key="1">
    <source>
        <dbReference type="SAM" id="MobiDB-lite"/>
    </source>
</evidence>
<dbReference type="Proteomes" id="UP000215261">
    <property type="component" value="Unassembled WGS sequence"/>
</dbReference>
<evidence type="ECO:0008006" key="5">
    <source>
        <dbReference type="Google" id="ProtNLM"/>
    </source>
</evidence>
<dbReference type="AlphaFoldDB" id="A0A231QKG7"/>